<dbReference type="InterPro" id="IPR029460">
    <property type="entry name" value="DNAPol_HHH"/>
</dbReference>
<evidence type="ECO:0000313" key="3">
    <source>
        <dbReference type="Proteomes" id="UP000054560"/>
    </source>
</evidence>
<evidence type="ECO:0000259" key="1">
    <source>
        <dbReference type="Pfam" id="PF14579"/>
    </source>
</evidence>
<gene>
    <name evidence="2" type="ORF">SARC_02303</name>
</gene>
<dbReference type="EMBL" id="KQ241698">
    <property type="protein sequence ID" value="KNC85501.1"/>
    <property type="molecule type" value="Genomic_DNA"/>
</dbReference>
<sequence>ELRGVGPKRADLIIEERSTGPYVTLDDCKERLKLSDKIFTALVKENVTNFISLVH</sequence>
<proteinExistence type="predicted"/>
<dbReference type="Proteomes" id="UP000054560">
    <property type="component" value="Unassembled WGS sequence"/>
</dbReference>
<dbReference type="SUPFAM" id="SSF160975">
    <property type="entry name" value="AF1531-like"/>
    <property type="match status" value="1"/>
</dbReference>
<dbReference type="RefSeq" id="XP_014159403.1">
    <property type="nucleotide sequence ID" value="XM_014303928.1"/>
</dbReference>
<name>A0A0L0G9D5_9EUKA</name>
<dbReference type="OrthoDB" id="1724155at2759"/>
<feature type="non-terminal residue" evidence="2">
    <location>
        <position position="1"/>
    </location>
</feature>
<keyword evidence="3" id="KW-1185">Reference proteome</keyword>
<dbReference type="Pfam" id="PF14579">
    <property type="entry name" value="HHH_6"/>
    <property type="match status" value="1"/>
</dbReference>
<evidence type="ECO:0000313" key="2">
    <source>
        <dbReference type="EMBL" id="KNC85501.1"/>
    </source>
</evidence>
<reference evidence="2 3" key="1">
    <citation type="submission" date="2011-02" db="EMBL/GenBank/DDBJ databases">
        <title>The Genome Sequence of Sphaeroforma arctica JP610.</title>
        <authorList>
            <consortium name="The Broad Institute Genome Sequencing Platform"/>
            <person name="Russ C."/>
            <person name="Cuomo C."/>
            <person name="Young S.K."/>
            <person name="Zeng Q."/>
            <person name="Gargeya S."/>
            <person name="Alvarado L."/>
            <person name="Berlin A."/>
            <person name="Chapman S.B."/>
            <person name="Chen Z."/>
            <person name="Freedman E."/>
            <person name="Gellesch M."/>
            <person name="Goldberg J."/>
            <person name="Griggs A."/>
            <person name="Gujja S."/>
            <person name="Heilman E."/>
            <person name="Heiman D."/>
            <person name="Howarth C."/>
            <person name="Mehta T."/>
            <person name="Neiman D."/>
            <person name="Pearson M."/>
            <person name="Roberts A."/>
            <person name="Saif S."/>
            <person name="Shea T."/>
            <person name="Shenoy N."/>
            <person name="Sisk P."/>
            <person name="Stolte C."/>
            <person name="Sykes S."/>
            <person name="White J."/>
            <person name="Yandava C."/>
            <person name="Burger G."/>
            <person name="Gray M.W."/>
            <person name="Holland P.W.H."/>
            <person name="King N."/>
            <person name="Lang F.B.F."/>
            <person name="Roger A.J."/>
            <person name="Ruiz-Trillo I."/>
            <person name="Haas B."/>
            <person name="Nusbaum C."/>
            <person name="Birren B."/>
        </authorList>
    </citation>
    <scope>NUCLEOTIDE SEQUENCE [LARGE SCALE GENOMIC DNA]</scope>
    <source>
        <strain evidence="2 3">JP610</strain>
    </source>
</reference>
<dbReference type="AlphaFoldDB" id="A0A0L0G9D5"/>
<dbReference type="Gene3D" id="1.10.150.870">
    <property type="match status" value="1"/>
</dbReference>
<feature type="domain" description="DNA polymerase helix-hairpin-helix motif" evidence="1">
    <location>
        <begin position="2"/>
        <end position="48"/>
    </location>
</feature>
<dbReference type="GeneID" id="25902807"/>
<protein>
    <recommendedName>
        <fullName evidence="1">DNA polymerase helix-hairpin-helix motif domain-containing protein</fullName>
    </recommendedName>
</protein>
<accession>A0A0L0G9D5</accession>
<organism evidence="2 3">
    <name type="scientific">Sphaeroforma arctica JP610</name>
    <dbReference type="NCBI Taxonomy" id="667725"/>
    <lineage>
        <taxon>Eukaryota</taxon>
        <taxon>Ichthyosporea</taxon>
        <taxon>Ichthyophonida</taxon>
        <taxon>Sphaeroforma</taxon>
    </lineage>
</organism>